<gene>
    <name evidence="2" type="ORF">AKAME5_000943800</name>
</gene>
<reference evidence="2" key="1">
    <citation type="submission" date="2022-08" db="EMBL/GenBank/DDBJ databases">
        <title>Genome sequencing of akame (Lates japonicus).</title>
        <authorList>
            <person name="Hashiguchi Y."/>
            <person name="Takahashi H."/>
        </authorList>
    </citation>
    <scope>NUCLEOTIDE SEQUENCE</scope>
    <source>
        <strain evidence="2">Kochi</strain>
    </source>
</reference>
<keyword evidence="3" id="KW-1185">Reference proteome</keyword>
<dbReference type="EMBL" id="BRZM01000029">
    <property type="protein sequence ID" value="GLD57174.1"/>
    <property type="molecule type" value="Genomic_DNA"/>
</dbReference>
<feature type="compositionally biased region" description="Low complexity" evidence="1">
    <location>
        <begin position="40"/>
        <end position="52"/>
    </location>
</feature>
<evidence type="ECO:0000313" key="2">
    <source>
        <dbReference type="EMBL" id="GLD57174.1"/>
    </source>
</evidence>
<evidence type="ECO:0000313" key="3">
    <source>
        <dbReference type="Proteomes" id="UP001279410"/>
    </source>
</evidence>
<evidence type="ECO:0000256" key="1">
    <source>
        <dbReference type="SAM" id="MobiDB-lite"/>
    </source>
</evidence>
<protein>
    <submittedName>
        <fullName evidence="2">Tyrosine-protein kinase BAZ1B isoform X1</fullName>
    </submittedName>
</protein>
<dbReference type="GO" id="GO:0016301">
    <property type="term" value="F:kinase activity"/>
    <property type="evidence" value="ECO:0007669"/>
    <property type="project" value="UniProtKB-KW"/>
</dbReference>
<accession>A0AAD3MP04</accession>
<comment type="caution">
    <text evidence="2">The sequence shown here is derived from an EMBL/GenBank/DDBJ whole genome shotgun (WGS) entry which is preliminary data.</text>
</comment>
<organism evidence="2 3">
    <name type="scientific">Lates japonicus</name>
    <name type="common">Japanese lates</name>
    <dbReference type="NCBI Taxonomy" id="270547"/>
    <lineage>
        <taxon>Eukaryota</taxon>
        <taxon>Metazoa</taxon>
        <taxon>Chordata</taxon>
        <taxon>Craniata</taxon>
        <taxon>Vertebrata</taxon>
        <taxon>Euteleostomi</taxon>
        <taxon>Actinopterygii</taxon>
        <taxon>Neopterygii</taxon>
        <taxon>Teleostei</taxon>
        <taxon>Neoteleostei</taxon>
        <taxon>Acanthomorphata</taxon>
        <taxon>Carangaria</taxon>
        <taxon>Carangaria incertae sedis</taxon>
        <taxon>Centropomidae</taxon>
        <taxon>Lates</taxon>
    </lineage>
</organism>
<sequence length="191" mass="21519">MKNEPSPSPGVLISASAICPNENSNQSFLSDAYQPKMDNSSSTPARSRSASTYPAFRLKTPATDAGPGECDDLNLKLAPVPSVDLKWHRFGLNLTRWLLPAEPPGLGEEVYIIEAKEAFRNKEYPLTWVTEHVSKETSTAMKEEKKKWAMPKFFPHKYDVSFINEDKVIVVMSQRQSFPNRAPNHETALFY</sequence>
<keyword evidence="2" id="KW-0418">Kinase</keyword>
<proteinExistence type="predicted"/>
<dbReference type="Proteomes" id="UP001279410">
    <property type="component" value="Unassembled WGS sequence"/>
</dbReference>
<dbReference type="AlphaFoldDB" id="A0AAD3MP04"/>
<name>A0AAD3MP04_LATJO</name>
<keyword evidence="2" id="KW-0808">Transferase</keyword>
<feature type="region of interest" description="Disordered" evidence="1">
    <location>
        <begin position="26"/>
        <end position="54"/>
    </location>
</feature>